<gene>
    <name evidence="3" type="ORF">E0H45_01410</name>
</gene>
<dbReference type="SUPFAM" id="SSF53474">
    <property type="entry name" value="alpha/beta-Hydrolases"/>
    <property type="match status" value="1"/>
</dbReference>
<name>A0A4R0HLL5_9ACTN</name>
<comment type="caution">
    <text evidence="3">The sequence shown here is derived from an EMBL/GenBank/DDBJ whole genome shotgun (WGS) entry which is preliminary data.</text>
</comment>
<dbReference type="GO" id="GO:0016787">
    <property type="term" value="F:hydrolase activity"/>
    <property type="evidence" value="ECO:0007669"/>
    <property type="project" value="UniProtKB-KW"/>
</dbReference>
<proteinExistence type="predicted"/>
<dbReference type="Pfam" id="PF12697">
    <property type="entry name" value="Abhydrolase_6"/>
    <property type="match status" value="1"/>
</dbReference>
<dbReference type="RefSeq" id="WP_131334447.1">
    <property type="nucleotide sequence ID" value="NZ_SJJZ01000001.1"/>
</dbReference>
<dbReference type="Gene3D" id="3.40.50.1820">
    <property type="entry name" value="alpha/beta hydrolase"/>
    <property type="match status" value="1"/>
</dbReference>
<dbReference type="PANTHER" id="PTHR43798:SF31">
    <property type="entry name" value="AB HYDROLASE SUPERFAMILY PROTEIN YCLE"/>
    <property type="match status" value="1"/>
</dbReference>
<dbReference type="EMBL" id="SJJZ01000001">
    <property type="protein sequence ID" value="TCC10022.1"/>
    <property type="molecule type" value="Genomic_DNA"/>
</dbReference>
<dbReference type="PANTHER" id="PTHR43798">
    <property type="entry name" value="MONOACYLGLYCEROL LIPASE"/>
    <property type="match status" value="1"/>
</dbReference>
<keyword evidence="4" id="KW-1185">Reference proteome</keyword>
<dbReference type="OrthoDB" id="27092at2"/>
<dbReference type="Proteomes" id="UP000292346">
    <property type="component" value="Unassembled WGS sequence"/>
</dbReference>
<evidence type="ECO:0000313" key="4">
    <source>
        <dbReference type="Proteomes" id="UP000292346"/>
    </source>
</evidence>
<dbReference type="InterPro" id="IPR029058">
    <property type="entry name" value="AB_hydrolase_fold"/>
</dbReference>
<evidence type="ECO:0000259" key="2">
    <source>
        <dbReference type="Pfam" id="PF12697"/>
    </source>
</evidence>
<accession>A0A4R0HLL5</accession>
<dbReference type="AlphaFoldDB" id="A0A4R0HLL5"/>
<sequence length="324" mass="35026">MKLVDVGGRTMAYHRAGAGPALVLLHGGWSDGRAWRPQLDGLADLFDVIAWDAPGCGASDDPAGRMTMSDYADDLTALVTELGIGEAHLCGLSWGGGLALAVWQRHPELVRSLILVGAYAGWKGSLPPEEVEARVRRVRSEVERPPAEWMDDYLPGFFAGSAPAGSLELVRTMMAESRPTGMLPMLTAFAEADLNAVLPTIGVPTLLLWGEHDQRCPLGTVGEALRSAIPTAELVVLRGVGHEANLEAPEAFNTEVRRFLETSGATLMRVTRATCVLCGQQAASEDVPLTWMTSIEDGRKLLYCDRCARENVRSIEGKLDSVYW</sequence>
<keyword evidence="1 3" id="KW-0378">Hydrolase</keyword>
<dbReference type="InterPro" id="IPR050266">
    <property type="entry name" value="AB_hydrolase_sf"/>
</dbReference>
<reference evidence="3 4" key="1">
    <citation type="submission" date="2019-02" db="EMBL/GenBank/DDBJ databases">
        <title>Kribbella capetownensis sp. nov. and Kribbella speibonae sp. nov., isolated from soil.</title>
        <authorList>
            <person name="Curtis S.M."/>
            <person name="Norton I."/>
            <person name="Everest G.J."/>
            <person name="Meyers P.R."/>
        </authorList>
    </citation>
    <scope>NUCLEOTIDE SEQUENCE [LARGE SCALE GENOMIC DNA]</scope>
    <source>
        <strain evidence="3 4">KCTC 29219</strain>
    </source>
</reference>
<evidence type="ECO:0000313" key="3">
    <source>
        <dbReference type="EMBL" id="TCC10022.1"/>
    </source>
</evidence>
<organism evidence="3 4">
    <name type="scientific">Kribbella soli</name>
    <dbReference type="NCBI Taxonomy" id="1124743"/>
    <lineage>
        <taxon>Bacteria</taxon>
        <taxon>Bacillati</taxon>
        <taxon>Actinomycetota</taxon>
        <taxon>Actinomycetes</taxon>
        <taxon>Propionibacteriales</taxon>
        <taxon>Kribbellaceae</taxon>
        <taxon>Kribbella</taxon>
    </lineage>
</organism>
<feature type="domain" description="AB hydrolase-1" evidence="2">
    <location>
        <begin position="22"/>
        <end position="253"/>
    </location>
</feature>
<protein>
    <submittedName>
        <fullName evidence="3">Alpha/beta fold hydrolase</fullName>
    </submittedName>
</protein>
<dbReference type="GO" id="GO:0016020">
    <property type="term" value="C:membrane"/>
    <property type="evidence" value="ECO:0007669"/>
    <property type="project" value="TreeGrafter"/>
</dbReference>
<evidence type="ECO:0000256" key="1">
    <source>
        <dbReference type="ARBA" id="ARBA00022801"/>
    </source>
</evidence>
<dbReference type="InterPro" id="IPR000073">
    <property type="entry name" value="AB_hydrolase_1"/>
</dbReference>
<dbReference type="PRINTS" id="PR00111">
    <property type="entry name" value="ABHYDROLASE"/>
</dbReference>